<accession>A0AAE3DWM2</accession>
<evidence type="ECO:0000256" key="3">
    <source>
        <dbReference type="ARBA" id="ARBA00023082"/>
    </source>
</evidence>
<evidence type="ECO:0000313" key="7">
    <source>
        <dbReference type="EMBL" id="MCC2209489.1"/>
    </source>
</evidence>
<evidence type="ECO:0000256" key="1">
    <source>
        <dbReference type="ARBA" id="ARBA00010641"/>
    </source>
</evidence>
<evidence type="ECO:0000313" key="8">
    <source>
        <dbReference type="Proteomes" id="UP001198242"/>
    </source>
</evidence>
<dbReference type="Pfam" id="PF08281">
    <property type="entry name" value="Sigma70_r4_2"/>
    <property type="match status" value="1"/>
</dbReference>
<reference evidence="7 8" key="1">
    <citation type="submission" date="2021-10" db="EMBL/GenBank/DDBJ databases">
        <title>Anaerobic single-cell dispensing facilitates the cultivation of human gut bacteria.</title>
        <authorList>
            <person name="Afrizal A."/>
        </authorList>
    </citation>
    <scope>NUCLEOTIDE SEQUENCE [LARGE SCALE GENOMIC DNA]</scope>
    <source>
        <strain evidence="7 8">CLA-AA-H232</strain>
    </source>
</reference>
<evidence type="ECO:0000259" key="5">
    <source>
        <dbReference type="Pfam" id="PF04542"/>
    </source>
</evidence>
<proteinExistence type="inferred from homology"/>
<feature type="domain" description="RNA polymerase sigma-70 region 2" evidence="5">
    <location>
        <begin position="15"/>
        <end position="76"/>
    </location>
</feature>
<dbReference type="InterPro" id="IPR007627">
    <property type="entry name" value="RNA_pol_sigma70_r2"/>
</dbReference>
<dbReference type="CDD" id="cd06171">
    <property type="entry name" value="Sigma70_r4"/>
    <property type="match status" value="1"/>
</dbReference>
<dbReference type="NCBIfam" id="TIGR02937">
    <property type="entry name" value="sigma70-ECF"/>
    <property type="match status" value="1"/>
</dbReference>
<gene>
    <name evidence="7" type="ORF">LKE05_01600</name>
</gene>
<keyword evidence="4" id="KW-0804">Transcription</keyword>
<dbReference type="SUPFAM" id="SSF88946">
    <property type="entry name" value="Sigma2 domain of RNA polymerase sigma factors"/>
    <property type="match status" value="1"/>
</dbReference>
<dbReference type="RefSeq" id="WP_022229911.1">
    <property type="nucleotide sequence ID" value="NZ_JAJEQM010000002.1"/>
</dbReference>
<dbReference type="InterPro" id="IPR039425">
    <property type="entry name" value="RNA_pol_sigma-70-like"/>
</dbReference>
<dbReference type="PANTHER" id="PTHR43133">
    <property type="entry name" value="RNA POLYMERASE ECF-TYPE SIGMA FACTO"/>
    <property type="match status" value="1"/>
</dbReference>
<feature type="domain" description="RNA polymerase sigma factor 70 region 4 type 2" evidence="6">
    <location>
        <begin position="97"/>
        <end position="148"/>
    </location>
</feature>
<protein>
    <submittedName>
        <fullName evidence="7">Sigma-70 family RNA polymerase sigma factor</fullName>
    </submittedName>
</protein>
<dbReference type="Gene3D" id="1.10.1740.10">
    <property type="match status" value="1"/>
</dbReference>
<name>A0AAE3DWM2_9FIRM</name>
<dbReference type="InterPro" id="IPR013325">
    <property type="entry name" value="RNA_pol_sigma_r2"/>
</dbReference>
<dbReference type="PANTHER" id="PTHR43133:SF51">
    <property type="entry name" value="RNA POLYMERASE SIGMA FACTOR"/>
    <property type="match status" value="1"/>
</dbReference>
<organism evidence="7 8">
    <name type="scientific">Hominilimicola fabiformis</name>
    <dbReference type="NCBI Taxonomy" id="2885356"/>
    <lineage>
        <taxon>Bacteria</taxon>
        <taxon>Bacillati</taxon>
        <taxon>Bacillota</taxon>
        <taxon>Clostridia</taxon>
        <taxon>Eubacteriales</taxon>
        <taxon>Oscillospiraceae</taxon>
        <taxon>Hominilimicola</taxon>
    </lineage>
</organism>
<dbReference type="AlphaFoldDB" id="A0AAE3DWM2"/>
<dbReference type="Pfam" id="PF04542">
    <property type="entry name" value="Sigma70_r2"/>
    <property type="match status" value="1"/>
</dbReference>
<dbReference type="InterPro" id="IPR013324">
    <property type="entry name" value="RNA_pol_sigma_r3/r4-like"/>
</dbReference>
<evidence type="ECO:0000259" key="6">
    <source>
        <dbReference type="Pfam" id="PF08281"/>
    </source>
</evidence>
<evidence type="ECO:0000256" key="4">
    <source>
        <dbReference type="ARBA" id="ARBA00023163"/>
    </source>
</evidence>
<dbReference type="GO" id="GO:0003677">
    <property type="term" value="F:DNA binding"/>
    <property type="evidence" value="ECO:0007669"/>
    <property type="project" value="InterPro"/>
</dbReference>
<dbReference type="EMBL" id="JAJEQM010000002">
    <property type="protein sequence ID" value="MCC2209489.1"/>
    <property type="molecule type" value="Genomic_DNA"/>
</dbReference>
<keyword evidence="8" id="KW-1185">Reference proteome</keyword>
<dbReference type="GO" id="GO:0016987">
    <property type="term" value="F:sigma factor activity"/>
    <property type="evidence" value="ECO:0007669"/>
    <property type="project" value="UniProtKB-KW"/>
</dbReference>
<dbReference type="InterPro" id="IPR036388">
    <property type="entry name" value="WH-like_DNA-bd_sf"/>
</dbReference>
<dbReference type="SUPFAM" id="SSF88659">
    <property type="entry name" value="Sigma3 and sigma4 domains of RNA polymerase sigma factors"/>
    <property type="match status" value="1"/>
</dbReference>
<comment type="caution">
    <text evidence="7">The sequence shown here is derived from an EMBL/GenBank/DDBJ whole genome shotgun (WGS) entry which is preliminary data.</text>
</comment>
<dbReference type="InterPro" id="IPR013249">
    <property type="entry name" value="RNA_pol_sigma70_r4_t2"/>
</dbReference>
<comment type="similarity">
    <text evidence="1">Belongs to the sigma-70 factor family. ECF subfamily.</text>
</comment>
<evidence type="ECO:0000256" key="2">
    <source>
        <dbReference type="ARBA" id="ARBA00023015"/>
    </source>
</evidence>
<dbReference type="GO" id="GO:0006352">
    <property type="term" value="P:DNA-templated transcription initiation"/>
    <property type="evidence" value="ECO:0007669"/>
    <property type="project" value="InterPro"/>
</dbReference>
<keyword evidence="3" id="KW-0731">Sigma factor</keyword>
<dbReference type="Proteomes" id="UP001198242">
    <property type="component" value="Unassembled WGS sequence"/>
</dbReference>
<dbReference type="InterPro" id="IPR014284">
    <property type="entry name" value="RNA_pol_sigma-70_dom"/>
</dbReference>
<dbReference type="Gene3D" id="1.10.10.10">
    <property type="entry name" value="Winged helix-like DNA-binding domain superfamily/Winged helix DNA-binding domain"/>
    <property type="match status" value="1"/>
</dbReference>
<sequence length="155" mass="18413">MDREKFTQEVLKSENTMYHIAKGMLKSESDCEDVVSEAVLKAYTKIHTLKEEKYFKTWLIRILINECYKKLREYKRVVSIEDCNNSFEYKDNSNYTELYNAVKKLKHKIRIVIMLHYIEGYSVEEVGNILKIPVGTVKSRLHIGRKNLKEELEDE</sequence>
<keyword evidence="2" id="KW-0805">Transcription regulation</keyword>